<dbReference type="InterPro" id="IPR007344">
    <property type="entry name" value="GrpB/CoaE"/>
</dbReference>
<reference evidence="1 2" key="1">
    <citation type="submission" date="2020-01" db="EMBL/GenBank/DDBJ databases">
        <title>Natronorubrum sp. JWXQ-INN 674 isolated from Inner Mongolia Autonomous Region of China.</title>
        <authorList>
            <person name="Xue Q."/>
        </authorList>
    </citation>
    <scope>NUCLEOTIDE SEQUENCE [LARGE SCALE GENOMIC DNA]</scope>
    <source>
        <strain evidence="1 2">JWXQ-INN-674</strain>
    </source>
</reference>
<keyword evidence="2" id="KW-1185">Reference proteome</keyword>
<sequence>MVSTNDDPIELVPARTETWREQFTEERDRIDETLADASLESTVERIEHVGSTAVPDLAAKDIVDLDIVVADGAVREVSRTLETELGGDRIENSDEWHPVFRRENGQRFNDHVFAASSDGWKISVVTREILAAEPTLRAEYEALKRELAAEHDELVAYSRGKTAFIKRALDVARASDGLSFDFEVPINNRDDLSDE</sequence>
<dbReference type="InterPro" id="IPR043519">
    <property type="entry name" value="NT_sf"/>
</dbReference>
<dbReference type="RefSeq" id="WP_160067165.1">
    <property type="nucleotide sequence ID" value="NZ_WUYX01000069.1"/>
</dbReference>
<name>A0A6B0VRS6_9EURY</name>
<accession>A0A6B0VRS6</accession>
<dbReference type="Pfam" id="PF04229">
    <property type="entry name" value="GrpB"/>
    <property type="match status" value="1"/>
</dbReference>
<dbReference type="EMBL" id="WUYX01000069">
    <property type="protein sequence ID" value="MXV64144.1"/>
    <property type="molecule type" value="Genomic_DNA"/>
</dbReference>
<evidence type="ECO:0000313" key="1">
    <source>
        <dbReference type="EMBL" id="MXV64144.1"/>
    </source>
</evidence>
<dbReference type="Gene3D" id="3.30.460.10">
    <property type="entry name" value="Beta Polymerase, domain 2"/>
    <property type="match status" value="1"/>
</dbReference>
<dbReference type="Proteomes" id="UP000434101">
    <property type="component" value="Unassembled WGS sequence"/>
</dbReference>
<dbReference type="OrthoDB" id="330317at2157"/>
<dbReference type="AlphaFoldDB" id="A0A6B0VRS6"/>
<gene>
    <name evidence="1" type="ORF">GS429_19150</name>
</gene>
<protein>
    <submittedName>
        <fullName evidence="1">GrpB family protein</fullName>
    </submittedName>
</protein>
<comment type="caution">
    <text evidence="1">The sequence shown here is derived from an EMBL/GenBank/DDBJ whole genome shotgun (WGS) entry which is preliminary data.</text>
</comment>
<dbReference type="PANTHER" id="PTHR34822:SF1">
    <property type="entry name" value="GRPB FAMILY PROTEIN"/>
    <property type="match status" value="1"/>
</dbReference>
<organism evidence="1 2">
    <name type="scientific">Natronorubrum halalkaliphilum</name>
    <dbReference type="NCBI Taxonomy" id="2691917"/>
    <lineage>
        <taxon>Archaea</taxon>
        <taxon>Methanobacteriati</taxon>
        <taxon>Methanobacteriota</taxon>
        <taxon>Stenosarchaea group</taxon>
        <taxon>Halobacteria</taxon>
        <taxon>Halobacteriales</taxon>
        <taxon>Natrialbaceae</taxon>
        <taxon>Natronorubrum</taxon>
    </lineage>
</organism>
<proteinExistence type="predicted"/>
<evidence type="ECO:0000313" key="2">
    <source>
        <dbReference type="Proteomes" id="UP000434101"/>
    </source>
</evidence>
<dbReference type="SUPFAM" id="SSF81301">
    <property type="entry name" value="Nucleotidyltransferase"/>
    <property type="match status" value="1"/>
</dbReference>
<dbReference type="PANTHER" id="PTHR34822">
    <property type="entry name" value="GRPB DOMAIN PROTEIN (AFU_ORTHOLOGUE AFUA_1G01530)"/>
    <property type="match status" value="1"/>
</dbReference>